<evidence type="ECO:0000313" key="1">
    <source>
        <dbReference type="EMBL" id="CBH32500.1"/>
    </source>
</evidence>
<sequence length="233" mass="26916">MSLKEQLNGKNEILFCNLPSYFKCHNDLIQLSSQEIPMIYGVRSFCLKAANLPIHYVKSHFSSKTKFLTLSLVSNTDDYVEKVRTLFDKAFPLIIINVNKLHTLKKISEVRNQNSSTCVRYSIYYDLFILALSRLGCESIETPKMLYEFVTLISMPLDWVDIYNLISQYKDINFMLLMHDLSYAKCFQNNDSIEDTPIVLMRYTNSKTIDLIKVESKGSVILADFSQSIVSRV</sequence>
<reference evidence="1" key="2">
    <citation type="submission" date="2010-06" db="EMBL/GenBank/DDBJ databases">
        <title>Identification of bracovirus particle proteins and analysis of their transcript levels at the stage of virion formation.</title>
        <authorList>
            <person name="Wetterwald C."/>
            <person name="Roth T."/>
            <person name="Kaeslin M."/>
            <person name="Anaheim M."/>
            <person name="Wespi G."/>
            <person name="Heller M."/>
            <person name="Meser P."/>
            <person name="Roditi I."/>
            <person name="Pfister-Wilhelm R."/>
            <person name="Bezier A."/>
            <person name="Gyapay G."/>
            <person name="Drezen J.M."/>
            <person name="Lanzrein B."/>
        </authorList>
    </citation>
    <scope>NUCLEOTIDE SEQUENCE</scope>
    <source>
        <tissue evidence="1">Ovary</tissue>
    </source>
</reference>
<dbReference type="EMBL" id="FN565383">
    <property type="protein sequence ID" value="CBH32500.1"/>
    <property type="molecule type" value="mRNA"/>
</dbReference>
<protein>
    <submittedName>
        <fullName evidence="1">27b</fullName>
    </submittedName>
</protein>
<proteinExistence type="evidence at transcript level"/>
<gene>
    <name evidence="1" type="primary">cc-like</name>
</gene>
<accession>D7FBA0</accession>
<reference evidence="1" key="1">
    <citation type="submission" date="2009-10" db="EMBL/GenBank/DDBJ databases">
        <authorList>
            <person name="Annaheim M."/>
        </authorList>
    </citation>
    <scope>NUCLEOTIDE SEQUENCE</scope>
    <source>
        <tissue evidence="1">Ovary</tissue>
    </source>
</reference>
<name>D7FBA0_9HYME</name>
<dbReference type="AlphaFoldDB" id="D7FBA0"/>
<organism evidence="1">
    <name type="scientific">Chelonus inanitus</name>
    <dbReference type="NCBI Taxonomy" id="49201"/>
    <lineage>
        <taxon>Eukaryota</taxon>
        <taxon>Metazoa</taxon>
        <taxon>Ecdysozoa</taxon>
        <taxon>Arthropoda</taxon>
        <taxon>Hexapoda</taxon>
        <taxon>Insecta</taxon>
        <taxon>Pterygota</taxon>
        <taxon>Neoptera</taxon>
        <taxon>Endopterygota</taxon>
        <taxon>Hymenoptera</taxon>
        <taxon>Apocrita</taxon>
        <taxon>Ichneumonoidea</taxon>
        <taxon>Braconidae</taxon>
        <taxon>Cheloninae</taxon>
        <taxon>Chelonus</taxon>
    </lineage>
</organism>